<dbReference type="InterPro" id="IPR020396">
    <property type="entry name" value="NADH_UbQ_OxRdtase_CS"/>
</dbReference>
<dbReference type="Gene3D" id="3.30.460.80">
    <property type="entry name" value="NADH:ubiquinone oxidoreductase, 30kDa subunit"/>
    <property type="match status" value="1"/>
</dbReference>
<proteinExistence type="inferred from homology"/>
<name>A0A8J4H6Z9_9BACL</name>
<dbReference type="SUPFAM" id="SSF143243">
    <property type="entry name" value="Nqo5-like"/>
    <property type="match status" value="1"/>
</dbReference>
<feature type="compositionally biased region" description="Basic and acidic residues" evidence="5">
    <location>
        <begin position="82"/>
        <end position="98"/>
    </location>
</feature>
<feature type="compositionally biased region" description="Basic and acidic residues" evidence="5">
    <location>
        <begin position="63"/>
        <end position="75"/>
    </location>
</feature>
<comment type="catalytic activity">
    <reaction evidence="4">
        <text>a quinone + NADH + 5 H(+)(in) = a quinol + NAD(+) + 4 H(+)(out)</text>
        <dbReference type="Rhea" id="RHEA:57888"/>
        <dbReference type="ChEBI" id="CHEBI:15378"/>
        <dbReference type="ChEBI" id="CHEBI:24646"/>
        <dbReference type="ChEBI" id="CHEBI:57540"/>
        <dbReference type="ChEBI" id="CHEBI:57945"/>
        <dbReference type="ChEBI" id="CHEBI:132124"/>
    </reaction>
</comment>
<dbReference type="RefSeq" id="WP_244865252.1">
    <property type="nucleotide sequence ID" value="NZ_BOVK01000061.1"/>
</dbReference>
<dbReference type="InterPro" id="IPR001268">
    <property type="entry name" value="NADH_UbQ_OxRdtase_30kDa_su"/>
</dbReference>
<protein>
    <recommendedName>
        <fullName evidence="4">NADH-quinone oxidoreductase</fullName>
        <ecNumber evidence="4">7.1.1.-</ecNumber>
    </recommendedName>
</protein>
<feature type="compositionally biased region" description="Basic and acidic residues" evidence="5">
    <location>
        <begin position="1"/>
        <end position="22"/>
    </location>
</feature>
<dbReference type="PANTHER" id="PTHR10884">
    <property type="entry name" value="NADH DEHYDROGENASE UBIQUINONE IRON-SULFUR PROTEIN 3"/>
    <property type="match status" value="1"/>
</dbReference>
<evidence type="ECO:0000256" key="3">
    <source>
        <dbReference type="RuleBase" id="RU003456"/>
    </source>
</evidence>
<evidence type="ECO:0000313" key="7">
    <source>
        <dbReference type="EMBL" id="GIQ70861.1"/>
    </source>
</evidence>
<evidence type="ECO:0000256" key="4">
    <source>
        <dbReference type="RuleBase" id="RU003582"/>
    </source>
</evidence>
<reference evidence="7" key="1">
    <citation type="submission" date="2021-04" db="EMBL/GenBank/DDBJ databases">
        <title>Draft genome sequence of Xylanibacillus composti strain K13.</title>
        <authorList>
            <person name="Uke A."/>
            <person name="Chhe C."/>
            <person name="Baramee S."/>
            <person name="Kosugi A."/>
        </authorList>
    </citation>
    <scope>NUCLEOTIDE SEQUENCE</scope>
    <source>
        <strain evidence="7">K13</strain>
    </source>
</reference>
<feature type="domain" description="NADH:ubiquinone oxidoreductase 30kDa subunit" evidence="6">
    <location>
        <begin position="136"/>
        <end position="252"/>
    </location>
</feature>
<dbReference type="EC" id="7.1.1.-" evidence="4"/>
<dbReference type="EMBL" id="BOVK01000061">
    <property type="protein sequence ID" value="GIQ70861.1"/>
    <property type="molecule type" value="Genomic_DNA"/>
</dbReference>
<feature type="compositionally biased region" description="Basic and acidic residues" evidence="5">
    <location>
        <begin position="36"/>
        <end position="54"/>
    </location>
</feature>
<evidence type="ECO:0000256" key="2">
    <source>
        <dbReference type="ARBA" id="ARBA00022448"/>
    </source>
</evidence>
<dbReference type="InterPro" id="IPR037232">
    <property type="entry name" value="NADH_quin_OxRdtase_su_C/D-like"/>
</dbReference>
<dbReference type="GO" id="GO:0048038">
    <property type="term" value="F:quinone binding"/>
    <property type="evidence" value="ECO:0007669"/>
    <property type="project" value="UniProtKB-KW"/>
</dbReference>
<keyword evidence="3" id="KW-1278">Translocase</keyword>
<accession>A0A8J4H6Z9</accession>
<keyword evidence="2 3" id="KW-0813">Transport</keyword>
<organism evidence="7 8">
    <name type="scientific">Xylanibacillus composti</name>
    <dbReference type="NCBI Taxonomy" id="1572762"/>
    <lineage>
        <taxon>Bacteria</taxon>
        <taxon>Bacillati</taxon>
        <taxon>Bacillota</taxon>
        <taxon>Bacilli</taxon>
        <taxon>Bacillales</taxon>
        <taxon>Paenibacillaceae</taxon>
        <taxon>Xylanibacillus</taxon>
    </lineage>
</organism>
<comment type="function">
    <text evidence="4">NDH-1 shuttles electrons from NADH, via FMN and iron-sulfur (Fe-S) centers, to quinones in the respiratory chain.</text>
</comment>
<evidence type="ECO:0000256" key="1">
    <source>
        <dbReference type="ARBA" id="ARBA00007569"/>
    </source>
</evidence>
<keyword evidence="8" id="KW-1185">Reference proteome</keyword>
<dbReference type="PROSITE" id="PS00542">
    <property type="entry name" value="COMPLEX1_30K"/>
    <property type="match status" value="1"/>
</dbReference>
<dbReference type="AlphaFoldDB" id="A0A8J4H6Z9"/>
<dbReference type="GO" id="GO:0016651">
    <property type="term" value="F:oxidoreductase activity, acting on NAD(P)H"/>
    <property type="evidence" value="ECO:0007669"/>
    <property type="project" value="InterPro"/>
</dbReference>
<dbReference type="Proteomes" id="UP000677918">
    <property type="component" value="Unassembled WGS sequence"/>
</dbReference>
<feature type="region of interest" description="Disordered" evidence="5">
    <location>
        <begin position="1"/>
        <end position="104"/>
    </location>
</feature>
<dbReference type="PANTHER" id="PTHR10884:SF14">
    <property type="entry name" value="NADH DEHYDROGENASE [UBIQUINONE] IRON-SULFUR PROTEIN 3, MITOCHONDRIAL"/>
    <property type="match status" value="1"/>
</dbReference>
<dbReference type="GO" id="GO:0008137">
    <property type="term" value="F:NADH dehydrogenase (ubiquinone) activity"/>
    <property type="evidence" value="ECO:0007669"/>
    <property type="project" value="InterPro"/>
</dbReference>
<gene>
    <name evidence="7" type="ORF">XYCOK13_36850</name>
</gene>
<dbReference type="NCBIfam" id="TIGR01961">
    <property type="entry name" value="NuoC_fam"/>
    <property type="match status" value="1"/>
</dbReference>
<keyword evidence="4" id="KW-0874">Quinone</keyword>
<comment type="caution">
    <text evidence="7">The sequence shown here is derived from an EMBL/GenBank/DDBJ whole genome shotgun (WGS) entry which is preliminary data.</text>
</comment>
<evidence type="ECO:0000313" key="8">
    <source>
        <dbReference type="Proteomes" id="UP000677918"/>
    </source>
</evidence>
<keyword evidence="3" id="KW-0520">NAD</keyword>
<sequence length="256" mass="28857">MSEENNKRENDQVSDREADREASQQLENSPESPSAEEAKPARAKAEKPEAKDGEASDGGDDELAAKKKAAAEARAARAAARAKKEDNSDEEEKPKEPSPKQPVLDRLVEILNEHAGAEAIEEAYINEASRHLPTVIVKADHWPQVANVLREHSELKLHYLRNVTGVDRETHMEVIYQLINLESKQDYAMKIKTDRDQPSVPSATPIWSTANWPEREIYDLLGVDFPGHPDMRRIMMPDDWEGHPLRKDYSPADPEV</sequence>
<comment type="similarity">
    <text evidence="1 3">Belongs to the complex I 30 kDa subunit family.</text>
</comment>
<dbReference type="InterPro" id="IPR010218">
    <property type="entry name" value="NADH_DH_suC"/>
</dbReference>
<evidence type="ECO:0000259" key="6">
    <source>
        <dbReference type="Pfam" id="PF00329"/>
    </source>
</evidence>
<evidence type="ECO:0000256" key="5">
    <source>
        <dbReference type="SAM" id="MobiDB-lite"/>
    </source>
</evidence>
<dbReference type="Pfam" id="PF00329">
    <property type="entry name" value="Complex1_30kDa"/>
    <property type="match status" value="1"/>
</dbReference>